<dbReference type="GO" id="GO:0031012">
    <property type="term" value="C:extracellular matrix"/>
    <property type="evidence" value="ECO:0007669"/>
    <property type="project" value="TreeGrafter"/>
</dbReference>
<sequence length="298" mass="29297">MANTVLVKRTTVAGRVPTAAQLAAGELAVNVPDGKLFLKRVSGAETVIELGQTGPQGPAGPAGPQGVTGPTGPQGPTGATGPTPAHQWSGTSLRFYNGSAWGAYVNLKGATGATGATGAKGDTGATGPTGPQGPAGPTGATGPTGPQGPAGADGSPDTAAQVRAKLVTVDGSGSGIDADLLDGSHASAFALLSGATFSGTVTAPNFVSSSDVRLKSDIETIVDALAKVRAINGVTFTMAGSDARQMGLIAQEVQAVAPEAVVEAEGVLRLAYGNLVGLLVEAIKDLAKQVDQLKRTAP</sequence>
<evidence type="ECO:0000256" key="1">
    <source>
        <dbReference type="SAM" id="MobiDB-lite"/>
    </source>
</evidence>
<dbReference type="InterPro" id="IPR030392">
    <property type="entry name" value="S74_ICA"/>
</dbReference>
<dbReference type="AlphaFoldDB" id="A0A4S3M5L7"/>
<dbReference type="PANTHER" id="PTHR24023:SF1095">
    <property type="entry name" value="EGF-LIKE DOMAIN-CONTAINING PROTEIN"/>
    <property type="match status" value="1"/>
</dbReference>
<name>A0A4S3M5L7_9RHOB</name>
<feature type="compositionally biased region" description="Low complexity" evidence="1">
    <location>
        <begin position="135"/>
        <end position="154"/>
    </location>
</feature>
<proteinExistence type="predicted"/>
<dbReference type="Pfam" id="PF01391">
    <property type="entry name" value="Collagen"/>
    <property type="match status" value="1"/>
</dbReference>
<evidence type="ECO:0000313" key="3">
    <source>
        <dbReference type="EMBL" id="THD71829.1"/>
    </source>
</evidence>
<feature type="compositionally biased region" description="Low complexity" evidence="1">
    <location>
        <begin position="62"/>
        <end position="85"/>
    </location>
</feature>
<evidence type="ECO:0000313" key="4">
    <source>
        <dbReference type="Proteomes" id="UP000306113"/>
    </source>
</evidence>
<dbReference type="Proteomes" id="UP000306113">
    <property type="component" value="Unassembled WGS sequence"/>
</dbReference>
<feature type="region of interest" description="Disordered" evidence="1">
    <location>
        <begin position="50"/>
        <end position="90"/>
    </location>
</feature>
<dbReference type="GO" id="GO:0030198">
    <property type="term" value="P:extracellular matrix organization"/>
    <property type="evidence" value="ECO:0007669"/>
    <property type="project" value="TreeGrafter"/>
</dbReference>
<dbReference type="InterPro" id="IPR050149">
    <property type="entry name" value="Collagen_superfamily"/>
</dbReference>
<accession>A0A4S3M5L7</accession>
<dbReference type="PANTHER" id="PTHR24023">
    <property type="entry name" value="COLLAGEN ALPHA"/>
    <property type="match status" value="1"/>
</dbReference>
<dbReference type="PROSITE" id="PS51688">
    <property type="entry name" value="ICA"/>
    <property type="match status" value="1"/>
</dbReference>
<dbReference type="InterPro" id="IPR008160">
    <property type="entry name" value="Collagen"/>
</dbReference>
<dbReference type="EMBL" id="SSMD01000010">
    <property type="protein sequence ID" value="THD71829.1"/>
    <property type="molecule type" value="Genomic_DNA"/>
</dbReference>
<dbReference type="Gene3D" id="1.20.5.320">
    <property type="entry name" value="6-Phosphogluconate Dehydrogenase, domain 3"/>
    <property type="match status" value="2"/>
</dbReference>
<feature type="compositionally biased region" description="Low complexity" evidence="1">
    <location>
        <begin position="118"/>
        <end position="129"/>
    </location>
</feature>
<dbReference type="GO" id="GO:0005615">
    <property type="term" value="C:extracellular space"/>
    <property type="evidence" value="ECO:0007669"/>
    <property type="project" value="TreeGrafter"/>
</dbReference>
<feature type="domain" description="Peptidase S74" evidence="2">
    <location>
        <begin position="210"/>
        <end position="297"/>
    </location>
</feature>
<gene>
    <name evidence="3" type="ORF">E7681_17115</name>
</gene>
<dbReference type="GO" id="GO:0030020">
    <property type="term" value="F:extracellular matrix structural constituent conferring tensile strength"/>
    <property type="evidence" value="ECO:0007669"/>
    <property type="project" value="TreeGrafter"/>
</dbReference>
<protein>
    <recommendedName>
        <fullName evidence="2">Peptidase S74 domain-containing protein</fullName>
    </recommendedName>
</protein>
<dbReference type="Pfam" id="PF13884">
    <property type="entry name" value="Peptidase_S74"/>
    <property type="match status" value="1"/>
</dbReference>
<dbReference type="OrthoDB" id="8910624at2"/>
<feature type="region of interest" description="Disordered" evidence="1">
    <location>
        <begin position="118"/>
        <end position="158"/>
    </location>
</feature>
<comment type="caution">
    <text evidence="3">The sequence shown here is derived from an EMBL/GenBank/DDBJ whole genome shotgun (WGS) entry which is preliminary data.</text>
</comment>
<evidence type="ECO:0000259" key="2">
    <source>
        <dbReference type="PROSITE" id="PS51688"/>
    </source>
</evidence>
<keyword evidence="4" id="KW-1185">Reference proteome</keyword>
<reference evidence="3 4" key="1">
    <citation type="submission" date="2019-04" db="EMBL/GenBank/DDBJ databases">
        <title>Draft genome sequence of Youngimonas vesicularis.</title>
        <authorList>
            <person name="Hameed A."/>
        </authorList>
    </citation>
    <scope>NUCLEOTIDE SEQUENCE [LARGE SCALE GENOMIC DNA]</scope>
    <source>
        <strain evidence="3 4">CC-AMW-E</strain>
    </source>
</reference>
<organism evidence="3 4">
    <name type="scientific">Thalassobius vesicularis</name>
    <dbReference type="NCBI Taxonomy" id="1294297"/>
    <lineage>
        <taxon>Bacteria</taxon>
        <taxon>Pseudomonadati</taxon>
        <taxon>Pseudomonadota</taxon>
        <taxon>Alphaproteobacteria</taxon>
        <taxon>Rhodobacterales</taxon>
        <taxon>Roseobacteraceae</taxon>
        <taxon>Thalassovita</taxon>
    </lineage>
</organism>